<sequence length="71" mass="7714">MRKKKFKKEMAANLEKVGYVEPKLKVVYVEMESGVAAGSATLNPGDVTSPAIPVIDDWNDNGNVGSKDFDI</sequence>
<proteinExistence type="predicted"/>
<dbReference type="RefSeq" id="WP_034846005.1">
    <property type="nucleotide sequence ID" value="NZ_CP016374.1"/>
</dbReference>
<protein>
    <submittedName>
        <fullName evidence="1">Uncharacterized protein</fullName>
    </submittedName>
</protein>
<reference evidence="1 2" key="1">
    <citation type="submission" date="2016-07" db="EMBL/GenBank/DDBJ databases">
        <title>Revisiting the taxonomy of the Elizabethkingia Genus using Whole-Genome Sequencing, Optical Mapping, and MALDI-TOF, along with proposal of three novel Elizabethkingia species: Elizabethkingia bruuniana sp. nov., Elizabethkingia ursingii sp. nov., and Elizabethkingia occulta sp. nov.</title>
        <authorList>
            <person name="Nicholson A.C."/>
        </authorList>
    </citation>
    <scope>NUCLEOTIDE SEQUENCE [LARGE SCALE GENOMIC DNA]</scope>
    <source>
        <strain evidence="1 2">F3201</strain>
    </source>
</reference>
<name>A0AAU8VGN0_9FLAO</name>
<evidence type="ECO:0000313" key="2">
    <source>
        <dbReference type="Proteomes" id="UP000190848"/>
    </source>
</evidence>
<dbReference type="EMBL" id="CP016374">
    <property type="protein sequence ID" value="AQX02056.1"/>
    <property type="molecule type" value="Genomic_DNA"/>
</dbReference>
<accession>A0AAU8VGN0</accession>
<evidence type="ECO:0000313" key="1">
    <source>
        <dbReference type="EMBL" id="AQX02056.1"/>
    </source>
</evidence>
<organism evidence="1 2">
    <name type="scientific">Elizabethkingia anophelis</name>
    <dbReference type="NCBI Taxonomy" id="1117645"/>
    <lineage>
        <taxon>Bacteria</taxon>
        <taxon>Pseudomonadati</taxon>
        <taxon>Bacteroidota</taxon>
        <taxon>Flavobacteriia</taxon>
        <taxon>Flavobacteriales</taxon>
        <taxon>Weeksellaceae</taxon>
        <taxon>Elizabethkingia</taxon>
    </lineage>
</organism>
<gene>
    <name evidence="1" type="ORF">BBD32_11565</name>
</gene>
<dbReference type="Proteomes" id="UP000190848">
    <property type="component" value="Chromosome"/>
</dbReference>
<dbReference type="AlphaFoldDB" id="A0AAU8VGN0"/>